<evidence type="ECO:0000313" key="2">
    <source>
        <dbReference type="Proteomes" id="UP001152622"/>
    </source>
</evidence>
<reference evidence="1" key="1">
    <citation type="journal article" date="2023" name="Science">
        <title>Genome structures resolve the early diversification of teleost fishes.</title>
        <authorList>
            <person name="Parey E."/>
            <person name="Louis A."/>
            <person name="Montfort J."/>
            <person name="Bouchez O."/>
            <person name="Roques C."/>
            <person name="Iampietro C."/>
            <person name="Lluch J."/>
            <person name="Castinel A."/>
            <person name="Donnadieu C."/>
            <person name="Desvignes T."/>
            <person name="Floi Bucao C."/>
            <person name="Jouanno E."/>
            <person name="Wen M."/>
            <person name="Mejri S."/>
            <person name="Dirks R."/>
            <person name="Jansen H."/>
            <person name="Henkel C."/>
            <person name="Chen W.J."/>
            <person name="Zahm M."/>
            <person name="Cabau C."/>
            <person name="Klopp C."/>
            <person name="Thompson A.W."/>
            <person name="Robinson-Rechavi M."/>
            <person name="Braasch I."/>
            <person name="Lecointre G."/>
            <person name="Bobe J."/>
            <person name="Postlethwait J.H."/>
            <person name="Berthelot C."/>
            <person name="Roest Crollius H."/>
            <person name="Guiguen Y."/>
        </authorList>
    </citation>
    <scope>NUCLEOTIDE SEQUENCE</scope>
    <source>
        <strain evidence="1">WJC10195</strain>
    </source>
</reference>
<organism evidence="1 2">
    <name type="scientific">Synaphobranchus kaupii</name>
    <name type="common">Kaup's arrowtooth eel</name>
    <dbReference type="NCBI Taxonomy" id="118154"/>
    <lineage>
        <taxon>Eukaryota</taxon>
        <taxon>Metazoa</taxon>
        <taxon>Chordata</taxon>
        <taxon>Craniata</taxon>
        <taxon>Vertebrata</taxon>
        <taxon>Euteleostomi</taxon>
        <taxon>Actinopterygii</taxon>
        <taxon>Neopterygii</taxon>
        <taxon>Teleostei</taxon>
        <taxon>Anguilliformes</taxon>
        <taxon>Synaphobranchidae</taxon>
        <taxon>Synaphobranchus</taxon>
    </lineage>
</organism>
<comment type="caution">
    <text evidence="1">The sequence shown here is derived from an EMBL/GenBank/DDBJ whole genome shotgun (WGS) entry which is preliminary data.</text>
</comment>
<keyword evidence="2" id="KW-1185">Reference proteome</keyword>
<accession>A0A9Q1F4D2</accession>
<sequence length="120" mass="13022">MTAEDRPGNYEPAPPKVSARLSCKLLSEARSLEDGEHTRMVDTCNRKWGSVEGEPPPARWGNEEEEDRVVMFAKKPIFCPSKQPHHLVVWEVRAGCGLTLSPALTPPLPHPGAEGGGALG</sequence>
<dbReference type="Proteomes" id="UP001152622">
    <property type="component" value="Chromosome 9"/>
</dbReference>
<evidence type="ECO:0000313" key="1">
    <source>
        <dbReference type="EMBL" id="KAJ8350803.1"/>
    </source>
</evidence>
<proteinExistence type="predicted"/>
<gene>
    <name evidence="1" type="ORF">SKAU_G00259330</name>
</gene>
<dbReference type="AlphaFoldDB" id="A0A9Q1F4D2"/>
<protein>
    <submittedName>
        <fullName evidence="1">Uncharacterized protein</fullName>
    </submittedName>
</protein>
<name>A0A9Q1F4D2_SYNKA</name>
<dbReference type="EMBL" id="JAINUF010000009">
    <property type="protein sequence ID" value="KAJ8350803.1"/>
    <property type="molecule type" value="Genomic_DNA"/>
</dbReference>